<dbReference type="Pfam" id="PF25599">
    <property type="entry name" value="Ephrin_CRD"/>
    <property type="match status" value="1"/>
</dbReference>
<name>A0A1I7X341_HETBA</name>
<evidence type="ECO:0000256" key="3">
    <source>
        <dbReference type="ARBA" id="ARBA00022840"/>
    </source>
</evidence>
<dbReference type="GO" id="GO:0005886">
    <property type="term" value="C:plasma membrane"/>
    <property type="evidence" value="ECO:0007669"/>
    <property type="project" value="TreeGrafter"/>
</dbReference>
<evidence type="ECO:0000313" key="7">
    <source>
        <dbReference type="Proteomes" id="UP000095283"/>
    </source>
</evidence>
<dbReference type="InterPro" id="IPR050449">
    <property type="entry name" value="Ephrin_rcpt_TKs"/>
</dbReference>
<evidence type="ECO:0000256" key="4">
    <source>
        <dbReference type="ARBA" id="ARBA00023136"/>
    </source>
</evidence>
<sequence length="151" mass="17080">MREENQHVTMPQESHNKSLKINIEIGNAYNICILMVLILCTLFLLINISFKVYYVVCDASTTRFTQYPATVTSSVREDMVKVSGKCVRNAIASQSEPPTGFCTSSGRWNHLIGECACKPGYMGQDIKGEQSCHVYNYHVHKYFSCRTVPNE</sequence>
<dbReference type="Gene3D" id="2.60.40.1770">
    <property type="entry name" value="ephrin a2 ectodomain"/>
    <property type="match status" value="1"/>
</dbReference>
<keyword evidence="3" id="KW-0067">ATP-binding</keyword>
<keyword evidence="5" id="KW-0675">Receptor</keyword>
<dbReference type="PANTHER" id="PTHR46877">
    <property type="entry name" value="EPH RECEPTOR A5"/>
    <property type="match status" value="1"/>
</dbReference>
<keyword evidence="6" id="KW-1133">Transmembrane helix</keyword>
<dbReference type="WBParaSite" id="Hba_11888">
    <property type="protein sequence ID" value="Hba_11888"/>
    <property type="gene ID" value="Hba_11888"/>
</dbReference>
<evidence type="ECO:0000256" key="6">
    <source>
        <dbReference type="SAM" id="Phobius"/>
    </source>
</evidence>
<keyword evidence="6" id="KW-0812">Transmembrane</keyword>
<dbReference type="Proteomes" id="UP000095283">
    <property type="component" value="Unplaced"/>
</dbReference>
<proteinExistence type="predicted"/>
<protein>
    <submittedName>
        <fullName evidence="8">EGF-like domain-containing protein</fullName>
    </submittedName>
</protein>
<evidence type="ECO:0000256" key="2">
    <source>
        <dbReference type="ARBA" id="ARBA00022741"/>
    </source>
</evidence>
<evidence type="ECO:0000256" key="1">
    <source>
        <dbReference type="ARBA" id="ARBA00004167"/>
    </source>
</evidence>
<feature type="transmembrane region" description="Helical" evidence="6">
    <location>
        <begin position="28"/>
        <end position="50"/>
    </location>
</feature>
<dbReference type="PANTHER" id="PTHR46877:SF14">
    <property type="entry name" value="RECEPTOR PROTEIN-TYROSINE KINASE"/>
    <property type="match status" value="1"/>
</dbReference>
<dbReference type="GO" id="GO:0005524">
    <property type="term" value="F:ATP binding"/>
    <property type="evidence" value="ECO:0007669"/>
    <property type="project" value="UniProtKB-KW"/>
</dbReference>
<reference evidence="8" key="1">
    <citation type="submission" date="2016-11" db="UniProtKB">
        <authorList>
            <consortium name="WormBaseParasite"/>
        </authorList>
    </citation>
    <scope>IDENTIFICATION</scope>
</reference>
<keyword evidence="2" id="KW-0547">Nucleotide-binding</keyword>
<keyword evidence="7" id="KW-1185">Reference proteome</keyword>
<evidence type="ECO:0000313" key="8">
    <source>
        <dbReference type="WBParaSite" id="Hba_11888"/>
    </source>
</evidence>
<evidence type="ECO:0000256" key="5">
    <source>
        <dbReference type="ARBA" id="ARBA00023170"/>
    </source>
</evidence>
<dbReference type="AlphaFoldDB" id="A0A1I7X341"/>
<keyword evidence="4 6" id="KW-0472">Membrane</keyword>
<organism evidence="7 8">
    <name type="scientific">Heterorhabditis bacteriophora</name>
    <name type="common">Entomopathogenic nematode worm</name>
    <dbReference type="NCBI Taxonomy" id="37862"/>
    <lineage>
        <taxon>Eukaryota</taxon>
        <taxon>Metazoa</taxon>
        <taxon>Ecdysozoa</taxon>
        <taxon>Nematoda</taxon>
        <taxon>Chromadorea</taxon>
        <taxon>Rhabditida</taxon>
        <taxon>Rhabditina</taxon>
        <taxon>Rhabditomorpha</taxon>
        <taxon>Strongyloidea</taxon>
        <taxon>Heterorhabditidae</taxon>
        <taxon>Heterorhabditis</taxon>
    </lineage>
</organism>
<comment type="subcellular location">
    <subcellularLocation>
        <location evidence="1">Membrane</location>
        <topology evidence="1">Single-pass membrane protein</topology>
    </subcellularLocation>
</comment>
<accession>A0A1I7X341</accession>